<dbReference type="AlphaFoldDB" id="A0A645J1K1"/>
<gene>
    <name evidence="1" type="ORF">SDC9_204279</name>
</gene>
<name>A0A645J1K1_9ZZZZ</name>
<proteinExistence type="predicted"/>
<protein>
    <submittedName>
        <fullName evidence="1">Uncharacterized protein</fullName>
    </submittedName>
</protein>
<sequence>MRIPASFFAAQATAMQDKSIEWLATVETTDALGGVYAAPGEALSSHDCNVQVVSDKLLAEEYGLAIGRDILVTARELPIEKGEFIRYAGQAYRVVEAPKYDAYQKLIAKRVSS</sequence>
<dbReference type="EMBL" id="VSSQ01127097">
    <property type="protein sequence ID" value="MPN56589.1"/>
    <property type="molecule type" value="Genomic_DNA"/>
</dbReference>
<accession>A0A645J1K1</accession>
<organism evidence="1">
    <name type="scientific">bioreactor metagenome</name>
    <dbReference type="NCBI Taxonomy" id="1076179"/>
    <lineage>
        <taxon>unclassified sequences</taxon>
        <taxon>metagenomes</taxon>
        <taxon>ecological metagenomes</taxon>
    </lineage>
</organism>
<comment type="caution">
    <text evidence="1">The sequence shown here is derived from an EMBL/GenBank/DDBJ whole genome shotgun (WGS) entry which is preliminary data.</text>
</comment>
<reference evidence="1" key="1">
    <citation type="submission" date="2019-08" db="EMBL/GenBank/DDBJ databases">
        <authorList>
            <person name="Kucharzyk K."/>
            <person name="Murdoch R.W."/>
            <person name="Higgins S."/>
            <person name="Loffler F."/>
        </authorList>
    </citation>
    <scope>NUCLEOTIDE SEQUENCE</scope>
</reference>
<evidence type="ECO:0000313" key="1">
    <source>
        <dbReference type="EMBL" id="MPN56589.1"/>
    </source>
</evidence>